<evidence type="ECO:0000313" key="3">
    <source>
        <dbReference type="Proteomes" id="UP000702209"/>
    </source>
</evidence>
<name>A0ABS0CYX7_9NOCA</name>
<organism evidence="2 3">
    <name type="scientific">Nocardia amamiensis</name>
    <dbReference type="NCBI Taxonomy" id="404578"/>
    <lineage>
        <taxon>Bacteria</taxon>
        <taxon>Bacillati</taxon>
        <taxon>Actinomycetota</taxon>
        <taxon>Actinomycetes</taxon>
        <taxon>Mycobacteriales</taxon>
        <taxon>Nocardiaceae</taxon>
        <taxon>Nocardia</taxon>
    </lineage>
</organism>
<evidence type="ECO:0000256" key="1">
    <source>
        <dbReference type="SAM" id="Phobius"/>
    </source>
</evidence>
<evidence type="ECO:0000313" key="2">
    <source>
        <dbReference type="EMBL" id="MBF6301586.1"/>
    </source>
</evidence>
<keyword evidence="1" id="KW-1133">Transmembrane helix</keyword>
<keyword evidence="3" id="KW-1185">Reference proteome</keyword>
<dbReference type="Proteomes" id="UP000702209">
    <property type="component" value="Unassembled WGS sequence"/>
</dbReference>
<keyword evidence="1" id="KW-0472">Membrane</keyword>
<gene>
    <name evidence="2" type="ORF">IU459_29205</name>
</gene>
<keyword evidence="1" id="KW-0812">Transmembrane</keyword>
<proteinExistence type="predicted"/>
<accession>A0ABS0CYX7</accession>
<protein>
    <recommendedName>
        <fullName evidence="4">DedA family protein</fullName>
    </recommendedName>
</protein>
<comment type="caution">
    <text evidence="2">The sequence shown here is derived from an EMBL/GenBank/DDBJ whole genome shotgun (WGS) entry which is preliminary data.</text>
</comment>
<feature type="transmembrane region" description="Helical" evidence="1">
    <location>
        <begin position="43"/>
        <end position="65"/>
    </location>
</feature>
<dbReference type="RefSeq" id="WP_195132804.1">
    <property type="nucleotide sequence ID" value="NZ_JADLQX010000029.1"/>
</dbReference>
<sequence length="197" mass="21018">MNPALYYLAFIAVVFAVNLMPAFGPPGALVVVLLGLNWHLEPVAVVILGAFSSGAGRYLLAVATNRVRDHLSERRKASLEAANQYVTGHTGRSLAGLAVFVVSPLPSAQMFEAAGLMGVRLLPITLAHIAGRLVSYSFYVTATTVAERQLSDTFLDSFTSPLGIAIQIALLAAVVLFARIDWLKYLPKAGGPRGREP</sequence>
<dbReference type="EMBL" id="JADLQX010000029">
    <property type="protein sequence ID" value="MBF6301586.1"/>
    <property type="molecule type" value="Genomic_DNA"/>
</dbReference>
<feature type="transmembrane region" description="Helical" evidence="1">
    <location>
        <begin position="119"/>
        <end position="138"/>
    </location>
</feature>
<feature type="transmembrane region" description="Helical" evidence="1">
    <location>
        <begin position="5"/>
        <end position="23"/>
    </location>
</feature>
<evidence type="ECO:0008006" key="4">
    <source>
        <dbReference type="Google" id="ProtNLM"/>
    </source>
</evidence>
<feature type="transmembrane region" description="Helical" evidence="1">
    <location>
        <begin position="158"/>
        <end position="178"/>
    </location>
</feature>
<reference evidence="2 3" key="1">
    <citation type="submission" date="2020-10" db="EMBL/GenBank/DDBJ databases">
        <title>Identification of Nocardia species via Next-generation sequencing and recognition of intraspecies genetic diversity.</title>
        <authorList>
            <person name="Li P."/>
            <person name="Li P."/>
            <person name="Lu B."/>
        </authorList>
    </citation>
    <scope>NUCLEOTIDE SEQUENCE [LARGE SCALE GENOMIC DNA]</scope>
    <source>
        <strain evidence="2 3">BJ06-0157</strain>
    </source>
</reference>